<feature type="transmembrane region" description="Helical" evidence="1">
    <location>
        <begin position="357"/>
        <end position="375"/>
    </location>
</feature>
<feature type="transmembrane region" description="Helical" evidence="1">
    <location>
        <begin position="220"/>
        <end position="238"/>
    </location>
</feature>
<feature type="transmembrane region" description="Helical" evidence="1">
    <location>
        <begin position="9"/>
        <end position="29"/>
    </location>
</feature>
<accession>A0ABW1UYD1</accession>
<feature type="transmembrane region" description="Helical" evidence="1">
    <location>
        <begin position="196"/>
        <end position="213"/>
    </location>
</feature>
<dbReference type="EMBL" id="JBHSSN010000015">
    <property type="protein sequence ID" value="MFC6323742.1"/>
    <property type="molecule type" value="Genomic_DNA"/>
</dbReference>
<evidence type="ECO:0000256" key="1">
    <source>
        <dbReference type="SAM" id="Phobius"/>
    </source>
</evidence>
<feature type="transmembrane region" description="Helical" evidence="1">
    <location>
        <begin position="328"/>
        <end position="345"/>
    </location>
</feature>
<keyword evidence="3" id="KW-1185">Reference proteome</keyword>
<keyword evidence="1" id="KW-1133">Transmembrane helix</keyword>
<organism evidence="2 3">
    <name type="scientific">Companilactobacillus baiquanensis</name>
    <dbReference type="NCBI Taxonomy" id="2486005"/>
    <lineage>
        <taxon>Bacteria</taxon>
        <taxon>Bacillati</taxon>
        <taxon>Bacillota</taxon>
        <taxon>Bacilli</taxon>
        <taxon>Lactobacillales</taxon>
        <taxon>Lactobacillaceae</taxon>
        <taxon>Companilactobacillus</taxon>
    </lineage>
</organism>
<reference evidence="3" key="1">
    <citation type="journal article" date="2019" name="Int. J. Syst. Evol. Microbiol.">
        <title>The Global Catalogue of Microorganisms (GCM) 10K type strain sequencing project: providing services to taxonomists for standard genome sequencing and annotation.</title>
        <authorList>
            <consortium name="The Broad Institute Genomics Platform"/>
            <consortium name="The Broad Institute Genome Sequencing Center for Infectious Disease"/>
            <person name="Wu L."/>
            <person name="Ma J."/>
        </authorList>
    </citation>
    <scope>NUCLEOTIDE SEQUENCE [LARGE SCALE GENOMIC DNA]</scope>
    <source>
        <strain evidence="3">CCM 8895</strain>
    </source>
</reference>
<feature type="transmembrane region" description="Helical" evidence="1">
    <location>
        <begin position="119"/>
        <end position="136"/>
    </location>
</feature>
<name>A0ABW1UYD1_9LACO</name>
<dbReference type="Pfam" id="PF19528">
    <property type="entry name" value="DUF6056"/>
    <property type="match status" value="1"/>
</dbReference>
<feature type="transmembrane region" description="Helical" evidence="1">
    <location>
        <begin position="272"/>
        <end position="290"/>
    </location>
</feature>
<feature type="transmembrane region" description="Helical" evidence="1">
    <location>
        <begin position="142"/>
        <end position="167"/>
    </location>
</feature>
<gene>
    <name evidence="2" type="ORF">ACFP1F_08330</name>
</gene>
<feature type="transmembrane region" description="Helical" evidence="1">
    <location>
        <begin position="297"/>
        <end position="316"/>
    </location>
</feature>
<evidence type="ECO:0000313" key="3">
    <source>
        <dbReference type="Proteomes" id="UP001596186"/>
    </source>
</evidence>
<protein>
    <submittedName>
        <fullName evidence="2">DUF6056 family protein</fullName>
    </submittedName>
</protein>
<dbReference type="Proteomes" id="UP001596186">
    <property type="component" value="Unassembled WGS sequence"/>
</dbReference>
<feature type="transmembrane region" description="Helical" evidence="1">
    <location>
        <begin position="174"/>
        <end position="190"/>
    </location>
</feature>
<dbReference type="InterPro" id="IPR045691">
    <property type="entry name" value="DUF6056"/>
</dbReference>
<evidence type="ECO:0000313" key="2">
    <source>
        <dbReference type="EMBL" id="MFC6323742.1"/>
    </source>
</evidence>
<feature type="transmembrane region" description="Helical" evidence="1">
    <location>
        <begin position="91"/>
        <end position="112"/>
    </location>
</feature>
<sequence length="459" mass="52545">MNSSNKRKYVLPALLYLITFLVVFTLNHFSLLTADDFIYHFFYDGPSVTPHTREFHSIFDIFASQYNHYFMWNGRILAHSFVQIIMQFPKWVFDIVNSFVFLGLVVLIKQIVQTLTKNVLPLFIEFLVVIALWFFLPLPGTTIYWISGAGNYLWMSIFYLSFMLFVLKNLKKNSSIWMVLGAIVLGFLAGTSSENSGPSVVIMLVLFGIYYLRSFKEIRVWHVLGVIFSMLGSILIIISPSSQGRGDKNTIMLLIIKFLDILKLIKHNSMPLMITFLVVIILTLMVRVLNRNDYANLIILFIGFLASLFSLILSPAGPLEVVSGSYRAFFGPYVFMIIMMAYMLYRVYQRSNIFSSNGIKITIMALCLVVFAISFSRAYSDIHSDYVIQTNNVKKIAAAKADHKKNVTIKILPNLENAGRTNQYNSINYTANTLEDPASWMNIWMAKYYDINSISGTFK</sequence>
<keyword evidence="1" id="KW-0812">Transmembrane</keyword>
<keyword evidence="1" id="KW-0472">Membrane</keyword>
<comment type="caution">
    <text evidence="2">The sequence shown here is derived from an EMBL/GenBank/DDBJ whole genome shotgun (WGS) entry which is preliminary data.</text>
</comment>
<proteinExistence type="predicted"/>
<dbReference type="RefSeq" id="WP_125592777.1">
    <property type="nucleotide sequence ID" value="NZ_JBHSSN010000015.1"/>
</dbReference>